<keyword evidence="8" id="KW-1185">Reference proteome</keyword>
<gene>
    <name evidence="7" type="ORF">AN218_31500</name>
</gene>
<dbReference type="SUPFAM" id="SSF48576">
    <property type="entry name" value="Terpenoid synthases"/>
    <property type="match status" value="1"/>
</dbReference>
<dbReference type="AlphaFoldDB" id="A0A1E7KN83"/>
<dbReference type="PROSITE" id="PS00723">
    <property type="entry name" value="POLYPRENYL_SYNTHASE_1"/>
    <property type="match status" value="1"/>
</dbReference>
<keyword evidence="4" id="KW-0479">Metal-binding</keyword>
<evidence type="ECO:0000256" key="1">
    <source>
        <dbReference type="ARBA" id="ARBA00001946"/>
    </source>
</evidence>
<comment type="cofactor">
    <cofactor evidence="1">
        <name>Mg(2+)</name>
        <dbReference type="ChEBI" id="CHEBI:18420"/>
    </cofactor>
</comment>
<dbReference type="GO" id="GO:0008299">
    <property type="term" value="P:isoprenoid biosynthetic process"/>
    <property type="evidence" value="ECO:0007669"/>
    <property type="project" value="InterPro"/>
</dbReference>
<accession>A0A1E7KN83</accession>
<dbReference type="GO" id="GO:0046872">
    <property type="term" value="F:metal ion binding"/>
    <property type="evidence" value="ECO:0007669"/>
    <property type="project" value="UniProtKB-KW"/>
</dbReference>
<evidence type="ECO:0008006" key="9">
    <source>
        <dbReference type="Google" id="ProtNLM"/>
    </source>
</evidence>
<protein>
    <recommendedName>
        <fullName evidence="9">Geranylgeranyl pyrophosphate synthase</fullName>
    </recommendedName>
</protein>
<reference evidence="7 8" key="1">
    <citation type="journal article" date="2016" name="Front. Microbiol.">
        <title>Comparative Genomics Analysis of Streptomyces Species Reveals Their Adaptation to the Marine Environment and Their Diversity at the Genomic Level.</title>
        <authorList>
            <person name="Tian X."/>
            <person name="Zhang Z."/>
            <person name="Yang T."/>
            <person name="Chen M."/>
            <person name="Li J."/>
            <person name="Chen F."/>
            <person name="Yang J."/>
            <person name="Li W."/>
            <person name="Zhang B."/>
            <person name="Zhang Z."/>
            <person name="Wu J."/>
            <person name="Zhang C."/>
            <person name="Long L."/>
            <person name="Xiao J."/>
        </authorList>
    </citation>
    <scope>NUCLEOTIDE SEQUENCE [LARGE SCALE GENOMIC DNA]</scope>
    <source>
        <strain evidence="7 8">SCSIO 10429</strain>
    </source>
</reference>
<evidence type="ECO:0000313" key="8">
    <source>
        <dbReference type="Proteomes" id="UP000176005"/>
    </source>
</evidence>
<organism evidence="7 8">
    <name type="scientific">Streptomyces nanshensis</name>
    <dbReference type="NCBI Taxonomy" id="518642"/>
    <lineage>
        <taxon>Bacteria</taxon>
        <taxon>Bacillati</taxon>
        <taxon>Actinomycetota</taxon>
        <taxon>Actinomycetes</taxon>
        <taxon>Kitasatosporales</taxon>
        <taxon>Streptomycetaceae</taxon>
        <taxon>Streptomyces</taxon>
    </lineage>
</organism>
<evidence type="ECO:0000256" key="2">
    <source>
        <dbReference type="ARBA" id="ARBA00006706"/>
    </source>
</evidence>
<keyword evidence="3 6" id="KW-0808">Transferase</keyword>
<dbReference type="Gene3D" id="1.10.600.10">
    <property type="entry name" value="Farnesyl Diphosphate Synthase"/>
    <property type="match status" value="1"/>
</dbReference>
<keyword evidence="5" id="KW-0460">Magnesium</keyword>
<dbReference type="Proteomes" id="UP000176005">
    <property type="component" value="Unassembled WGS sequence"/>
</dbReference>
<feature type="non-terminal residue" evidence="7">
    <location>
        <position position="362"/>
    </location>
</feature>
<evidence type="ECO:0000256" key="3">
    <source>
        <dbReference type="ARBA" id="ARBA00022679"/>
    </source>
</evidence>
<comment type="similarity">
    <text evidence="2 6">Belongs to the FPP/GGPP synthase family.</text>
</comment>
<dbReference type="InterPro" id="IPR033749">
    <property type="entry name" value="Polyprenyl_synt_CS"/>
</dbReference>
<dbReference type="PANTHER" id="PTHR12001">
    <property type="entry name" value="GERANYLGERANYL PYROPHOSPHATE SYNTHASE"/>
    <property type="match status" value="1"/>
</dbReference>
<dbReference type="InterPro" id="IPR008949">
    <property type="entry name" value="Isoprenoid_synthase_dom_sf"/>
</dbReference>
<evidence type="ECO:0000313" key="7">
    <source>
        <dbReference type="EMBL" id="OEV05439.1"/>
    </source>
</evidence>
<proteinExistence type="inferred from homology"/>
<dbReference type="PANTHER" id="PTHR12001:SF85">
    <property type="entry name" value="SHORT CHAIN ISOPRENYL DIPHOSPHATE SYNTHASE"/>
    <property type="match status" value="1"/>
</dbReference>
<sequence length="362" mass="38127">MDPDHDTAAAIDALLTRHISARREEAARSSGRFAEDVVGLLADVALRGGRRTRPAFLWWGWRGCGGEARGAAADAVLKVATALELIQACALIHDDLMDGSLLRRGAPSVHVAFADRHRAAGLRGDAETFGVSAAILAGDLALVWAEDLFENAGLESRARRAVGPAWQAMRTETIAGQYLDLYGQGTGIDSPEESLRIAYLKSGLYTVERPLHLGAAMAGADPGLIAALRRAGRSAGVAFQLRDDLLGVFGGPARTGKPAGDDIRDGASTYLMAIALQRARAHGRHDAEERLRAALGDAELPADELARIRELLTGLGAVAAVEARIGRLTASALTALDQARLEPPAGQRLSALVRDVAAPRPG</sequence>
<dbReference type="Pfam" id="PF00348">
    <property type="entry name" value="polyprenyl_synt"/>
    <property type="match status" value="1"/>
</dbReference>
<evidence type="ECO:0000256" key="4">
    <source>
        <dbReference type="ARBA" id="ARBA00022723"/>
    </source>
</evidence>
<evidence type="ECO:0000256" key="6">
    <source>
        <dbReference type="RuleBase" id="RU004466"/>
    </source>
</evidence>
<dbReference type="InterPro" id="IPR000092">
    <property type="entry name" value="Polyprenyl_synt"/>
</dbReference>
<dbReference type="EMBL" id="LJGW01000678">
    <property type="protein sequence ID" value="OEV05439.1"/>
    <property type="molecule type" value="Genomic_DNA"/>
</dbReference>
<comment type="caution">
    <text evidence="7">The sequence shown here is derived from an EMBL/GenBank/DDBJ whole genome shotgun (WGS) entry which is preliminary data.</text>
</comment>
<dbReference type="SFLD" id="SFLDS00005">
    <property type="entry name" value="Isoprenoid_Synthase_Type_I"/>
    <property type="match status" value="1"/>
</dbReference>
<dbReference type="GO" id="GO:0004659">
    <property type="term" value="F:prenyltransferase activity"/>
    <property type="evidence" value="ECO:0007669"/>
    <property type="project" value="InterPro"/>
</dbReference>
<evidence type="ECO:0000256" key="5">
    <source>
        <dbReference type="ARBA" id="ARBA00022842"/>
    </source>
</evidence>
<dbReference type="CDD" id="cd00685">
    <property type="entry name" value="Trans_IPPS_HT"/>
    <property type="match status" value="1"/>
</dbReference>
<name>A0A1E7KN83_9ACTN</name>